<dbReference type="FunFam" id="2.40.110.10:FF:000031">
    <property type="entry name" value="Acyl-CoA dehydrogenase, putative"/>
    <property type="match status" value="1"/>
</dbReference>
<dbReference type="InterPro" id="IPR009075">
    <property type="entry name" value="AcylCo_DH/oxidase_C"/>
</dbReference>
<dbReference type="InterPro" id="IPR006091">
    <property type="entry name" value="Acyl-CoA_Oxase/DH_mid-dom"/>
</dbReference>
<dbReference type="EMBL" id="JAMSHT010000001">
    <property type="protein sequence ID" value="MCM8556580.1"/>
    <property type="molecule type" value="Genomic_DNA"/>
</dbReference>
<organism evidence="15 16">
    <name type="scientific">Sphingomicrobium sediminis</name>
    <dbReference type="NCBI Taxonomy" id="2950949"/>
    <lineage>
        <taxon>Bacteria</taxon>
        <taxon>Pseudomonadati</taxon>
        <taxon>Pseudomonadota</taxon>
        <taxon>Alphaproteobacteria</taxon>
        <taxon>Sphingomonadales</taxon>
        <taxon>Sphingomonadaceae</taxon>
        <taxon>Sphingomicrobium</taxon>
    </lineage>
</organism>
<dbReference type="Pfam" id="PF02770">
    <property type="entry name" value="Acyl-CoA_dh_M"/>
    <property type="match status" value="1"/>
</dbReference>
<dbReference type="InterPro" id="IPR025878">
    <property type="entry name" value="Acyl-CoA_dh-like_C_dom"/>
</dbReference>
<feature type="domain" description="Acyl-CoA dehydrogenase/oxidase C-terminal" evidence="11">
    <location>
        <begin position="278"/>
        <end position="435"/>
    </location>
</feature>
<gene>
    <name evidence="15" type="ORF">NDO55_01940</name>
</gene>
<dbReference type="Gene3D" id="1.20.140.10">
    <property type="entry name" value="Butyryl-CoA Dehydrogenase, subunit A, domain 3"/>
    <property type="match status" value="1"/>
</dbReference>
<protein>
    <recommendedName>
        <fullName evidence="9">3-methylmercaptopropionyl-CoA dehydrogenase</fullName>
        <ecNumber evidence="8">1.3.99.41</ecNumber>
    </recommendedName>
</protein>
<sequence length="557" mass="59126">MPFSIPVADQARVLRDIVDLPKLAAHERFAHADAETVEAVLEGAAQFAVGEFLPLHEKGDHVGAQLKDGVVTMPEGFKAAYREFVEGGWMTLSAPEEWGGQAMPLSLSAALMENLNSTNIGFALCPMLSLGAIEALEVYGSDELKQKYLEKIVSGEWPATMNLTEPQAGSDVGALTTKAEPNEDGSWSIKGQKIYITYGEHDLAENIIHLVLARTPGAPAGTRGISLFLVPKMLDDGTRNDVVCTKLEEKLGIHASPTCVMQYGDEGGAKGWMIGPENGGMRAMFVMMNNARINVGLQGVGIAEAATQKAVDYALERKQGARAGANSPIAEHPDVRRMLMRMRSLTMAARALCFYTFGCIDHGATGDEQMKLRADVLTPMAKAWSTDVGCEVASLGIQVHGGMGYVEETGAAQYLRDARIAPIYEGTNGIQAADLVGRKLGLDGGLAFDGLIATIRAEAVDERLQALADAVEQTAAMLRAAEPDNAMAGSYPFLTMCSVLVGGWLLEKMAEHVDADARTKAASAFFNATIVPEAFGLGASAGAGAELLYSVDAEALG</sequence>
<dbReference type="Pfam" id="PF02771">
    <property type="entry name" value="Acyl-CoA_dh_N"/>
    <property type="match status" value="1"/>
</dbReference>
<evidence type="ECO:0000256" key="3">
    <source>
        <dbReference type="ARBA" id="ARBA00022630"/>
    </source>
</evidence>
<dbReference type="RefSeq" id="WP_252111911.1">
    <property type="nucleotide sequence ID" value="NZ_JAMSHT010000001.1"/>
</dbReference>
<evidence type="ECO:0000259" key="14">
    <source>
        <dbReference type="Pfam" id="PF12806"/>
    </source>
</evidence>
<evidence type="ECO:0000256" key="5">
    <source>
        <dbReference type="ARBA" id="ARBA00023002"/>
    </source>
</evidence>
<evidence type="ECO:0000313" key="16">
    <source>
        <dbReference type="Proteomes" id="UP001155128"/>
    </source>
</evidence>
<keyword evidence="16" id="KW-1185">Reference proteome</keyword>
<proteinExistence type="inferred from homology"/>
<comment type="caution">
    <text evidence="15">The sequence shown here is derived from an EMBL/GenBank/DDBJ whole genome shotgun (WGS) entry which is preliminary data.</text>
</comment>
<dbReference type="InterPro" id="IPR036250">
    <property type="entry name" value="AcylCo_DH-like_C"/>
</dbReference>
<comment type="catalytic activity">
    <reaction evidence="6">
        <text>3-(methylsulfanyl)propanoyl-CoA + oxidized [electron-transfer flavoprotein] + H(+) = 3-(methylsulfanyl)acryloyl-CoA + reduced [electron-transfer flavoprotein]</text>
        <dbReference type="Rhea" id="RHEA:52612"/>
        <dbReference type="Rhea" id="RHEA-COMP:10685"/>
        <dbReference type="Rhea" id="RHEA-COMP:10686"/>
        <dbReference type="ChEBI" id="CHEBI:15378"/>
        <dbReference type="ChEBI" id="CHEBI:57692"/>
        <dbReference type="ChEBI" id="CHEBI:58307"/>
        <dbReference type="ChEBI" id="CHEBI:82815"/>
        <dbReference type="ChEBI" id="CHEBI:84994"/>
        <dbReference type="EC" id="1.3.99.41"/>
    </reaction>
    <physiologicalReaction direction="left-to-right" evidence="6">
        <dbReference type="Rhea" id="RHEA:52613"/>
    </physiologicalReaction>
</comment>
<reference evidence="15" key="1">
    <citation type="submission" date="2022-06" db="EMBL/GenBank/DDBJ databases">
        <title>Sphingomicrobium sedimins sp. nov., a marine bacterium isolated from tidal flat.</title>
        <authorList>
            <person name="Kim C.-H."/>
            <person name="Yoo Y."/>
            <person name="Kim J.-J."/>
        </authorList>
    </citation>
    <scope>NUCLEOTIDE SEQUENCE</scope>
    <source>
        <strain evidence="15">GRR-S6-50</strain>
    </source>
</reference>
<evidence type="ECO:0000256" key="2">
    <source>
        <dbReference type="ARBA" id="ARBA00009347"/>
    </source>
</evidence>
<evidence type="ECO:0000256" key="1">
    <source>
        <dbReference type="ARBA" id="ARBA00001974"/>
    </source>
</evidence>
<dbReference type="InterPro" id="IPR046373">
    <property type="entry name" value="Acyl-CoA_Oxase/DH_mid-dom_sf"/>
</dbReference>
<evidence type="ECO:0000256" key="7">
    <source>
        <dbReference type="ARBA" id="ARBA00058683"/>
    </source>
</evidence>
<comment type="function">
    <text evidence="7">Involved in the assimilation of dimethylsulphoniopropionate (DMSP), an important compound in the fixation of carbon in marine phytoplankton, by mediating the conversion of 3-(methylthio)propanoyl-CoA (MMPA-CoA) to 3-(methylthio)acryloyl-CoA (MTA-CoA).</text>
</comment>
<evidence type="ECO:0000259" key="13">
    <source>
        <dbReference type="Pfam" id="PF02771"/>
    </source>
</evidence>
<dbReference type="InterPro" id="IPR013786">
    <property type="entry name" value="AcylCoA_DH/ox_N"/>
</dbReference>
<evidence type="ECO:0000256" key="9">
    <source>
        <dbReference type="ARBA" id="ARBA00069043"/>
    </source>
</evidence>
<evidence type="ECO:0000256" key="4">
    <source>
        <dbReference type="ARBA" id="ARBA00022827"/>
    </source>
</evidence>
<name>A0A9X2EFG7_9SPHN</name>
<comment type="cofactor">
    <cofactor evidence="1 10">
        <name>FAD</name>
        <dbReference type="ChEBI" id="CHEBI:57692"/>
    </cofactor>
</comment>
<dbReference type="PANTHER" id="PTHR42803:SF1">
    <property type="entry name" value="BROAD-SPECIFICITY LINEAR ACYL-COA DEHYDROGENASE FADE5"/>
    <property type="match status" value="1"/>
</dbReference>
<dbReference type="EC" id="1.3.99.41" evidence="8"/>
<dbReference type="InterPro" id="IPR009100">
    <property type="entry name" value="AcylCoA_DH/oxidase_NM_dom_sf"/>
</dbReference>
<evidence type="ECO:0000259" key="12">
    <source>
        <dbReference type="Pfam" id="PF02770"/>
    </source>
</evidence>
<evidence type="ECO:0000256" key="6">
    <source>
        <dbReference type="ARBA" id="ARBA00051388"/>
    </source>
</evidence>
<evidence type="ECO:0000259" key="11">
    <source>
        <dbReference type="Pfam" id="PF00441"/>
    </source>
</evidence>
<dbReference type="GO" id="GO:0050660">
    <property type="term" value="F:flavin adenine dinucleotide binding"/>
    <property type="evidence" value="ECO:0007669"/>
    <property type="project" value="InterPro"/>
</dbReference>
<feature type="domain" description="Acetyl-CoA dehydrogenase-like C-terminal" evidence="14">
    <location>
        <begin position="457"/>
        <end position="550"/>
    </location>
</feature>
<dbReference type="Pfam" id="PF00441">
    <property type="entry name" value="Acyl-CoA_dh_1"/>
    <property type="match status" value="1"/>
</dbReference>
<dbReference type="Proteomes" id="UP001155128">
    <property type="component" value="Unassembled WGS sequence"/>
</dbReference>
<dbReference type="InterPro" id="IPR037069">
    <property type="entry name" value="AcylCoA_DH/ox_N_sf"/>
</dbReference>
<keyword evidence="4 10" id="KW-0274">FAD</keyword>
<evidence type="ECO:0000313" key="15">
    <source>
        <dbReference type="EMBL" id="MCM8556580.1"/>
    </source>
</evidence>
<dbReference type="Pfam" id="PF12806">
    <property type="entry name" value="Acyl-CoA_dh_C"/>
    <property type="match status" value="1"/>
</dbReference>
<feature type="domain" description="Acyl-CoA oxidase/dehydrogenase middle" evidence="12">
    <location>
        <begin position="161"/>
        <end position="263"/>
    </location>
</feature>
<evidence type="ECO:0000256" key="8">
    <source>
        <dbReference type="ARBA" id="ARBA00066694"/>
    </source>
</evidence>
<comment type="similarity">
    <text evidence="2 10">Belongs to the acyl-CoA dehydrogenase family.</text>
</comment>
<dbReference type="Gene3D" id="2.40.110.10">
    <property type="entry name" value="Butyryl-CoA Dehydrogenase, subunit A, domain 2"/>
    <property type="match status" value="1"/>
</dbReference>
<evidence type="ECO:0000256" key="10">
    <source>
        <dbReference type="RuleBase" id="RU362125"/>
    </source>
</evidence>
<dbReference type="SUPFAM" id="SSF47203">
    <property type="entry name" value="Acyl-CoA dehydrogenase C-terminal domain-like"/>
    <property type="match status" value="1"/>
</dbReference>
<dbReference type="SUPFAM" id="SSF56645">
    <property type="entry name" value="Acyl-CoA dehydrogenase NM domain-like"/>
    <property type="match status" value="1"/>
</dbReference>
<dbReference type="GO" id="GO:0016627">
    <property type="term" value="F:oxidoreductase activity, acting on the CH-CH group of donors"/>
    <property type="evidence" value="ECO:0007669"/>
    <property type="project" value="InterPro"/>
</dbReference>
<dbReference type="PANTHER" id="PTHR42803">
    <property type="entry name" value="ACYL-COA DEHYDROGENASE"/>
    <property type="match status" value="1"/>
</dbReference>
<dbReference type="InterPro" id="IPR052166">
    <property type="entry name" value="Diverse_Acyl-CoA_DH"/>
</dbReference>
<keyword evidence="5 10" id="KW-0560">Oxidoreductase</keyword>
<keyword evidence="3 10" id="KW-0285">Flavoprotein</keyword>
<accession>A0A9X2EFG7</accession>
<feature type="domain" description="Acyl-CoA dehydrogenase/oxidase N-terminal" evidence="13">
    <location>
        <begin position="37"/>
        <end position="156"/>
    </location>
</feature>
<dbReference type="Gene3D" id="1.10.540.10">
    <property type="entry name" value="Acyl-CoA dehydrogenase/oxidase, N-terminal domain"/>
    <property type="match status" value="1"/>
</dbReference>
<dbReference type="AlphaFoldDB" id="A0A9X2EFG7"/>